<evidence type="ECO:0000259" key="6">
    <source>
        <dbReference type="PROSITE" id="PS50977"/>
    </source>
</evidence>
<evidence type="ECO:0000313" key="8">
    <source>
        <dbReference type="Proteomes" id="UP000063789"/>
    </source>
</evidence>
<keyword evidence="2 4" id="KW-0238">DNA-binding</keyword>
<dbReference type="EMBL" id="CP011853">
    <property type="protein sequence ID" value="ALG86250.1"/>
    <property type="molecule type" value="Genomic_DNA"/>
</dbReference>
<keyword evidence="3" id="KW-0804">Transcription</keyword>
<feature type="DNA-binding region" description="H-T-H motif" evidence="4">
    <location>
        <begin position="36"/>
        <end position="55"/>
    </location>
</feature>
<reference evidence="7 8" key="2">
    <citation type="journal article" date="2017" name="Int. J. Syst. Evol. Microbiol.">
        <title>Gordonia phthalatica sp. nov., a di-n-butyl phthalate-degrading bacterium isolated from activated sludge.</title>
        <authorList>
            <person name="Jin D."/>
            <person name="Kong X."/>
            <person name="Jia M."/>
            <person name="Yu X."/>
            <person name="Wang X."/>
            <person name="Zhuang X."/>
            <person name="Deng Y."/>
            <person name="Bai Z."/>
        </authorList>
    </citation>
    <scope>NUCLEOTIDE SEQUENCE [LARGE SCALE GENOMIC DNA]</scope>
    <source>
        <strain evidence="7 8">QH-11</strain>
    </source>
</reference>
<keyword evidence="1" id="KW-0805">Transcription regulation</keyword>
<dbReference type="Gene3D" id="1.10.357.10">
    <property type="entry name" value="Tetracycline Repressor, domain 2"/>
    <property type="match status" value="1"/>
</dbReference>
<dbReference type="PRINTS" id="PR00455">
    <property type="entry name" value="HTHTETR"/>
</dbReference>
<dbReference type="PROSITE" id="PS50977">
    <property type="entry name" value="HTH_TETR_2"/>
    <property type="match status" value="1"/>
</dbReference>
<proteinExistence type="predicted"/>
<reference evidence="8" key="1">
    <citation type="submission" date="2015-06" db="EMBL/GenBank/DDBJ databases">
        <title>Complete genome sequence and metabolic analysis of phthalate degradation pathway in Gordonia sp. QH-11.</title>
        <authorList>
            <person name="Jin D."/>
            <person name="Kong X."/>
            <person name="Bai Z."/>
        </authorList>
    </citation>
    <scope>NUCLEOTIDE SEQUENCE [LARGE SCALE GENOMIC DNA]</scope>
    <source>
        <strain evidence="8">QH-11</strain>
    </source>
</reference>
<dbReference type="PANTHER" id="PTHR30055">
    <property type="entry name" value="HTH-TYPE TRANSCRIPTIONAL REGULATOR RUTR"/>
    <property type="match status" value="1"/>
</dbReference>
<name>A0A0N9NEV3_9ACTN</name>
<dbReference type="KEGG" id="goq:ACH46_19345"/>
<organism evidence="7 8">
    <name type="scientific">Gordonia phthalatica</name>
    <dbReference type="NCBI Taxonomy" id="1136941"/>
    <lineage>
        <taxon>Bacteria</taxon>
        <taxon>Bacillati</taxon>
        <taxon>Actinomycetota</taxon>
        <taxon>Actinomycetes</taxon>
        <taxon>Mycobacteriales</taxon>
        <taxon>Gordoniaceae</taxon>
        <taxon>Gordonia</taxon>
    </lineage>
</organism>
<dbReference type="GO" id="GO:0003700">
    <property type="term" value="F:DNA-binding transcription factor activity"/>
    <property type="evidence" value="ECO:0007669"/>
    <property type="project" value="TreeGrafter"/>
</dbReference>
<accession>A0A0N9NEV3</accession>
<evidence type="ECO:0000256" key="3">
    <source>
        <dbReference type="ARBA" id="ARBA00023163"/>
    </source>
</evidence>
<dbReference type="Proteomes" id="UP000063789">
    <property type="component" value="Chromosome"/>
</dbReference>
<keyword evidence="8" id="KW-1185">Reference proteome</keyword>
<dbReference type="InterPro" id="IPR050109">
    <property type="entry name" value="HTH-type_TetR-like_transc_reg"/>
</dbReference>
<dbReference type="RefSeq" id="WP_020171231.1">
    <property type="nucleotide sequence ID" value="NZ_CP011853.1"/>
</dbReference>
<sequence length="212" mass="22673">MDRPAQHSGDQDLTAKARIRNAALELYAANGEDRTPMRAVAAAAGVTVGLVVHHYGSKDGLREAVEQIVVERFASALASAPTDGAGEEIARVRNESVAEMLVRNPEVVNYLRRALLEPGGQRGQLLERLTELTHREVVAMRETGAASRGRADSVQVVDVIINQMGRLFLQPLVDAVWTHLGTFTHTEGHSKPELGVSVSGGGAVDRSHGSAT</sequence>
<dbReference type="OrthoDB" id="3403733at2"/>
<protein>
    <submittedName>
        <fullName evidence="7">TetR family transcriptional regulator</fullName>
    </submittedName>
</protein>
<dbReference type="PATRIC" id="fig|1136941.3.peg.3961"/>
<dbReference type="InterPro" id="IPR009057">
    <property type="entry name" value="Homeodomain-like_sf"/>
</dbReference>
<dbReference type="STRING" id="1136941.ACH46_19345"/>
<feature type="region of interest" description="Disordered" evidence="5">
    <location>
        <begin position="188"/>
        <end position="212"/>
    </location>
</feature>
<evidence type="ECO:0000256" key="5">
    <source>
        <dbReference type="SAM" id="MobiDB-lite"/>
    </source>
</evidence>
<dbReference type="AlphaFoldDB" id="A0A0N9NEV3"/>
<dbReference type="Pfam" id="PF00440">
    <property type="entry name" value="TetR_N"/>
    <property type="match status" value="1"/>
</dbReference>
<evidence type="ECO:0000313" key="7">
    <source>
        <dbReference type="EMBL" id="ALG86250.1"/>
    </source>
</evidence>
<gene>
    <name evidence="7" type="ORF">ACH46_19345</name>
</gene>
<evidence type="ECO:0000256" key="1">
    <source>
        <dbReference type="ARBA" id="ARBA00023015"/>
    </source>
</evidence>
<dbReference type="GO" id="GO:0000976">
    <property type="term" value="F:transcription cis-regulatory region binding"/>
    <property type="evidence" value="ECO:0007669"/>
    <property type="project" value="TreeGrafter"/>
</dbReference>
<feature type="domain" description="HTH tetR-type" evidence="6">
    <location>
        <begin position="13"/>
        <end position="73"/>
    </location>
</feature>
<dbReference type="InterPro" id="IPR001647">
    <property type="entry name" value="HTH_TetR"/>
</dbReference>
<evidence type="ECO:0000256" key="2">
    <source>
        <dbReference type="ARBA" id="ARBA00023125"/>
    </source>
</evidence>
<evidence type="ECO:0000256" key="4">
    <source>
        <dbReference type="PROSITE-ProRule" id="PRU00335"/>
    </source>
</evidence>
<dbReference type="PANTHER" id="PTHR30055:SF234">
    <property type="entry name" value="HTH-TYPE TRANSCRIPTIONAL REGULATOR BETI"/>
    <property type="match status" value="1"/>
</dbReference>
<dbReference type="SUPFAM" id="SSF46689">
    <property type="entry name" value="Homeodomain-like"/>
    <property type="match status" value="1"/>
</dbReference>